<protein>
    <submittedName>
        <fullName evidence="1">FAD-binding protein</fullName>
    </submittedName>
</protein>
<dbReference type="AlphaFoldDB" id="A0A974P5H3"/>
<gene>
    <name evidence="1" type="ORF">JKL49_11585</name>
</gene>
<dbReference type="EMBL" id="CP068570">
    <property type="protein sequence ID" value="QQZ51566.1"/>
    <property type="molecule type" value="Genomic_DNA"/>
</dbReference>
<dbReference type="Pfam" id="PF05834">
    <property type="entry name" value="Lycopene_cycl"/>
    <property type="match status" value="1"/>
</dbReference>
<evidence type="ECO:0000313" key="1">
    <source>
        <dbReference type="EMBL" id="QQZ51566.1"/>
    </source>
</evidence>
<accession>A0A974P5H3</accession>
<dbReference type="SUPFAM" id="SSF51905">
    <property type="entry name" value="FAD/NAD(P)-binding domain"/>
    <property type="match status" value="1"/>
</dbReference>
<dbReference type="Gene3D" id="3.50.50.60">
    <property type="entry name" value="FAD/NAD(P)-binding domain"/>
    <property type="match status" value="1"/>
</dbReference>
<reference evidence="1" key="1">
    <citation type="submission" date="2021-01" db="EMBL/GenBank/DDBJ databases">
        <title>Genome sequence of Phenylobacterium sp. 20VBR1 isolated from a valley glaceir, Ny-Alesund, Svalbard.</title>
        <authorList>
            <person name="Thomas F.A."/>
            <person name="Krishnan K.P."/>
            <person name="Sinha R.K."/>
        </authorList>
    </citation>
    <scope>NUCLEOTIDE SEQUENCE</scope>
    <source>
        <strain evidence="1">20VBR1</strain>
    </source>
</reference>
<proteinExistence type="predicted"/>
<organism evidence="1">
    <name type="scientific">Phenylobacterium glaciei</name>
    <dbReference type="NCBI Taxonomy" id="2803784"/>
    <lineage>
        <taxon>Bacteria</taxon>
        <taxon>Pseudomonadati</taxon>
        <taxon>Pseudomonadota</taxon>
        <taxon>Alphaproteobacteria</taxon>
        <taxon>Caulobacterales</taxon>
        <taxon>Caulobacteraceae</taxon>
        <taxon>Phenylobacterium</taxon>
    </lineage>
</organism>
<name>A0A974P5H3_9CAUL</name>
<dbReference type="InterPro" id="IPR036188">
    <property type="entry name" value="FAD/NAD-bd_sf"/>
</dbReference>
<sequence length="62" mass="6375">MIIGWDDLAARTAPVDVVVVGGGAAGLTLAHALRGSGLSILLLEAGASSRRRRAEPLRGRAR</sequence>